<dbReference type="SUPFAM" id="SSF56235">
    <property type="entry name" value="N-terminal nucleophile aminohydrolases (Ntn hydrolases)"/>
    <property type="match status" value="1"/>
</dbReference>
<name>A0A7V9AAV3_9BACT</name>
<evidence type="ECO:0000313" key="14">
    <source>
        <dbReference type="Proteomes" id="UP000542342"/>
    </source>
</evidence>
<keyword evidence="7 11" id="KW-0012">Acyltransferase</keyword>
<dbReference type="Pfam" id="PF01019">
    <property type="entry name" value="G_glu_transpept"/>
    <property type="match status" value="1"/>
</dbReference>
<evidence type="ECO:0000256" key="3">
    <source>
        <dbReference type="ARBA" id="ARBA00009381"/>
    </source>
</evidence>
<evidence type="ECO:0000256" key="2">
    <source>
        <dbReference type="ARBA" id="ARBA00001089"/>
    </source>
</evidence>
<accession>A0A7V9AAV3</accession>
<comment type="pathway">
    <text evidence="11">Sulfur metabolism; glutathione metabolism.</text>
</comment>
<dbReference type="EC" id="3.4.19.13" evidence="11"/>
<keyword evidence="5 11" id="KW-0378">Hydrolase</keyword>
<gene>
    <name evidence="13" type="primary">ggt</name>
    <name evidence="13" type="ORF">H0921_04990</name>
</gene>
<dbReference type="InterPro" id="IPR043137">
    <property type="entry name" value="GGT_ssub_C"/>
</dbReference>
<evidence type="ECO:0000256" key="6">
    <source>
        <dbReference type="ARBA" id="ARBA00023145"/>
    </source>
</evidence>
<feature type="binding site" evidence="10">
    <location>
        <position position="465"/>
    </location>
    <ligand>
        <name>L-glutamate</name>
        <dbReference type="ChEBI" id="CHEBI:29985"/>
    </ligand>
</feature>
<keyword evidence="11" id="KW-0317">Glutathione biosynthesis</keyword>
<feature type="binding site" evidence="10">
    <location>
        <position position="101"/>
    </location>
    <ligand>
        <name>L-glutamate</name>
        <dbReference type="ChEBI" id="CHEBI:29985"/>
    </ligand>
</feature>
<comment type="catalytic activity">
    <reaction evidence="1 11">
        <text>an S-substituted glutathione + H2O = an S-substituted L-cysteinylglycine + L-glutamate</text>
        <dbReference type="Rhea" id="RHEA:59468"/>
        <dbReference type="ChEBI" id="CHEBI:15377"/>
        <dbReference type="ChEBI" id="CHEBI:29985"/>
        <dbReference type="ChEBI" id="CHEBI:90779"/>
        <dbReference type="ChEBI" id="CHEBI:143103"/>
        <dbReference type="EC" id="3.4.19.13"/>
    </reaction>
</comment>
<dbReference type="PANTHER" id="PTHR43199">
    <property type="entry name" value="GLUTATHIONE HYDROLASE"/>
    <property type="match status" value="1"/>
</dbReference>
<dbReference type="EC" id="2.3.2.2" evidence="11"/>
<evidence type="ECO:0000256" key="11">
    <source>
        <dbReference type="RuleBase" id="RU368036"/>
    </source>
</evidence>
<dbReference type="NCBIfam" id="TIGR00066">
    <property type="entry name" value="g_glut_trans"/>
    <property type="match status" value="1"/>
</dbReference>
<dbReference type="RefSeq" id="WP_194536935.1">
    <property type="nucleotide sequence ID" value="NZ_JACEFB010000002.1"/>
</dbReference>
<dbReference type="GO" id="GO:0006750">
    <property type="term" value="P:glutathione biosynthetic process"/>
    <property type="evidence" value="ECO:0007669"/>
    <property type="project" value="UniProtKB-KW"/>
</dbReference>
<dbReference type="PRINTS" id="PR01210">
    <property type="entry name" value="GGTRANSPTASE"/>
</dbReference>
<feature type="signal peptide" evidence="12">
    <location>
        <begin position="1"/>
        <end position="22"/>
    </location>
</feature>
<proteinExistence type="inferred from homology"/>
<keyword evidence="14" id="KW-1185">Reference proteome</keyword>
<dbReference type="Proteomes" id="UP000542342">
    <property type="component" value="Unassembled WGS sequence"/>
</dbReference>
<evidence type="ECO:0000256" key="7">
    <source>
        <dbReference type="ARBA" id="ARBA00023315"/>
    </source>
</evidence>
<feature type="binding site" evidence="10">
    <location>
        <begin position="443"/>
        <end position="444"/>
    </location>
    <ligand>
        <name>L-glutamate</name>
        <dbReference type="ChEBI" id="CHEBI:29985"/>
    </ligand>
</feature>
<keyword evidence="4 11" id="KW-0808">Transferase</keyword>
<dbReference type="UniPathway" id="UPA00204"/>
<evidence type="ECO:0000256" key="9">
    <source>
        <dbReference type="PIRSR" id="PIRSR600101-1"/>
    </source>
</evidence>
<comment type="caution">
    <text evidence="13">The sequence shown here is derived from an EMBL/GenBank/DDBJ whole genome shotgun (WGS) entry which is preliminary data.</text>
</comment>
<evidence type="ECO:0000256" key="5">
    <source>
        <dbReference type="ARBA" id="ARBA00022801"/>
    </source>
</evidence>
<comment type="catalytic activity">
    <reaction evidence="2 11">
        <text>glutathione + H2O = L-cysteinylglycine + L-glutamate</text>
        <dbReference type="Rhea" id="RHEA:28807"/>
        <dbReference type="ChEBI" id="CHEBI:15377"/>
        <dbReference type="ChEBI" id="CHEBI:29985"/>
        <dbReference type="ChEBI" id="CHEBI:57925"/>
        <dbReference type="ChEBI" id="CHEBI:61694"/>
        <dbReference type="EC" id="3.4.19.13"/>
    </reaction>
</comment>
<comment type="subunit">
    <text evidence="11">This enzyme consists of two polypeptide chains, which are synthesized in precursor form from a single polypeptide.</text>
</comment>
<feature type="active site" description="Nucleophile" evidence="9">
    <location>
        <position position="372"/>
    </location>
</feature>
<evidence type="ECO:0000256" key="12">
    <source>
        <dbReference type="SAM" id="SignalP"/>
    </source>
</evidence>
<dbReference type="InterPro" id="IPR051792">
    <property type="entry name" value="GGT_bact"/>
</dbReference>
<dbReference type="InterPro" id="IPR029055">
    <property type="entry name" value="Ntn_hydrolases_N"/>
</dbReference>
<comment type="PTM">
    <text evidence="11">Cleaved by autocatalysis into a large and a small subunit.</text>
</comment>
<sequence>MRLLATAGVVWVALTLSVPAQKAEPSLATSREGEKGVVVCVSPIAAEVGAAILRRGGNAVDAAVAVAFALAVSWPEAGNIGGGGFMMIASPRHAVTCVEFRETSPRAAPENLFADGKVSAWEAKAAGVPGTVRGLALAHQRFGQLPWEELVAPAIELAEKGITVNAALARSLQRVWGDPKTTHAEFRRLFSPPDGRRWQAGDRLIQKDLGRTLRLIAQQGPEAFYTGPIAEMIVREMQASGGLITAEDLKAYRAQERTPIHIQFRGYDIYAPPPPSSGGITLALMLHMLEGMDLKSHGRWSVDTYHTLIEVMRRAYADRARYLGDPDFTPIPAHLTSREYARRLAATIRPDKATPSAEVAPDLPVLPEGESTTHFSIIDRHGMAVSTTYTLENSYGCRVAVRGAGFLLNNEMTDFNPRPGVTTADGRIGTPPNCIAPGKRMLSSMTPTVVCHKGRVVLVTGSPGGRTIINTVLCVLLNRLEFGMPPEQCVSAPRLHHQWFPDVARLEVTPNQKELVATLQRRGHRLMSGGRQGDAHSIFVDQATGRRTAVADRRIDGAIAAE</sequence>
<evidence type="ECO:0000256" key="1">
    <source>
        <dbReference type="ARBA" id="ARBA00001049"/>
    </source>
</evidence>
<feature type="binding site" evidence="10">
    <location>
        <position position="414"/>
    </location>
    <ligand>
        <name>L-glutamate</name>
        <dbReference type="ChEBI" id="CHEBI:29985"/>
    </ligand>
</feature>
<dbReference type="EMBL" id="JACEFB010000002">
    <property type="protein sequence ID" value="MBA2225516.1"/>
    <property type="molecule type" value="Genomic_DNA"/>
</dbReference>
<evidence type="ECO:0000256" key="10">
    <source>
        <dbReference type="PIRSR" id="PIRSR600101-2"/>
    </source>
</evidence>
<dbReference type="InterPro" id="IPR043138">
    <property type="entry name" value="GGT_lsub"/>
</dbReference>
<dbReference type="AlphaFoldDB" id="A0A7V9AAV3"/>
<evidence type="ECO:0000256" key="4">
    <source>
        <dbReference type="ARBA" id="ARBA00022679"/>
    </source>
</evidence>
<evidence type="ECO:0000256" key="8">
    <source>
        <dbReference type="ARBA" id="ARBA00047417"/>
    </source>
</evidence>
<keyword evidence="12" id="KW-0732">Signal</keyword>
<dbReference type="GO" id="GO:0103068">
    <property type="term" value="F:leukotriene C4 gamma-glutamyl transferase activity"/>
    <property type="evidence" value="ECO:0007669"/>
    <property type="project" value="UniProtKB-EC"/>
</dbReference>
<reference evidence="13 14" key="1">
    <citation type="submission" date="2020-07" db="EMBL/GenBank/DDBJ databases">
        <title>Thermogemmata thermophila gen. nov., sp. nov., a novel moderate thermophilic planctomycete from a Kamchatka hot spring.</title>
        <authorList>
            <person name="Elcheninov A.G."/>
            <person name="Podosokorskaya O.A."/>
            <person name="Kovaleva O.L."/>
            <person name="Novikov A."/>
            <person name="Bonch-Osmolovskaya E.A."/>
            <person name="Toshchakov S.V."/>
            <person name="Kublanov I.V."/>
        </authorList>
    </citation>
    <scope>NUCLEOTIDE SEQUENCE [LARGE SCALE GENOMIC DNA]</scope>
    <source>
        <strain evidence="13 14">2918</strain>
    </source>
</reference>
<feature type="chain" id="PRO_5031277663" description="Glutathione hydrolase proenzyme" evidence="12">
    <location>
        <begin position="23"/>
        <end position="562"/>
    </location>
</feature>
<dbReference type="Gene3D" id="1.10.246.130">
    <property type="match status" value="1"/>
</dbReference>
<dbReference type="InterPro" id="IPR000101">
    <property type="entry name" value="GGT_peptidase"/>
</dbReference>
<protein>
    <recommendedName>
        <fullName evidence="11">Glutathione hydrolase proenzyme</fullName>
        <ecNumber evidence="11">2.3.2.2</ecNumber>
        <ecNumber evidence="11">3.4.19.13</ecNumber>
    </recommendedName>
    <component>
        <recommendedName>
            <fullName evidence="11">Glutathione hydrolase large chain</fullName>
        </recommendedName>
    </component>
    <component>
        <recommendedName>
            <fullName evidence="11">Glutathione hydrolase small chain</fullName>
        </recommendedName>
    </component>
</protein>
<dbReference type="GO" id="GO:0006751">
    <property type="term" value="P:glutathione catabolic process"/>
    <property type="evidence" value="ECO:0007669"/>
    <property type="project" value="UniProtKB-UniRule"/>
</dbReference>
<keyword evidence="6 11" id="KW-0865">Zymogen</keyword>
<evidence type="ECO:0000313" key="13">
    <source>
        <dbReference type="EMBL" id="MBA2225516.1"/>
    </source>
</evidence>
<organism evidence="13 14">
    <name type="scientific">Thermogemmata fonticola</name>
    <dbReference type="NCBI Taxonomy" id="2755323"/>
    <lineage>
        <taxon>Bacteria</taxon>
        <taxon>Pseudomonadati</taxon>
        <taxon>Planctomycetota</taxon>
        <taxon>Planctomycetia</taxon>
        <taxon>Gemmatales</taxon>
        <taxon>Gemmataceae</taxon>
        <taxon>Thermogemmata</taxon>
    </lineage>
</organism>
<comment type="similarity">
    <text evidence="3 11">Belongs to the gamma-glutamyltransferase family.</text>
</comment>
<dbReference type="GO" id="GO:0036374">
    <property type="term" value="F:glutathione hydrolase activity"/>
    <property type="evidence" value="ECO:0007669"/>
    <property type="project" value="UniProtKB-UniRule"/>
</dbReference>
<comment type="catalytic activity">
    <reaction evidence="8 11">
        <text>an N-terminal (5-L-glutamyl)-[peptide] + an alpha-amino acid = 5-L-glutamyl amino acid + an N-terminal L-alpha-aminoacyl-[peptide]</text>
        <dbReference type="Rhea" id="RHEA:23904"/>
        <dbReference type="Rhea" id="RHEA-COMP:9780"/>
        <dbReference type="Rhea" id="RHEA-COMP:9795"/>
        <dbReference type="ChEBI" id="CHEBI:77644"/>
        <dbReference type="ChEBI" id="CHEBI:78597"/>
        <dbReference type="ChEBI" id="CHEBI:78599"/>
        <dbReference type="ChEBI" id="CHEBI:78608"/>
        <dbReference type="EC" id="2.3.2.2"/>
    </reaction>
</comment>
<dbReference type="Gene3D" id="3.60.20.40">
    <property type="match status" value="1"/>
</dbReference>
<dbReference type="PANTHER" id="PTHR43199:SF1">
    <property type="entry name" value="GLUTATHIONE HYDROLASE PROENZYME"/>
    <property type="match status" value="1"/>
</dbReference>